<evidence type="ECO:0000313" key="2">
    <source>
        <dbReference type="EMBL" id="CAB5220275.1"/>
    </source>
</evidence>
<protein>
    <submittedName>
        <fullName evidence="2">Uncharacterized protein</fullName>
    </submittedName>
</protein>
<reference evidence="2" key="1">
    <citation type="submission" date="2020-05" db="EMBL/GenBank/DDBJ databases">
        <authorList>
            <person name="Chiriac C."/>
            <person name="Salcher M."/>
            <person name="Ghai R."/>
            <person name="Kavagutti S V."/>
        </authorList>
    </citation>
    <scope>NUCLEOTIDE SEQUENCE</scope>
</reference>
<evidence type="ECO:0000256" key="1">
    <source>
        <dbReference type="SAM" id="MobiDB-lite"/>
    </source>
</evidence>
<sequence>MARIPKTPPTHLRVVSDTTKKRAPAKTGGGPGGGKGGRPPHAPTPQTRSLVCALKGTGFTDAAVANAMEMSLNTLKAHYAMELAQGRERAHAKIAATLFQIATDKNHPRCVTSAIFLAKAQMGWRDVPMEDDDTEGDMVFSIGIGEKRGA</sequence>
<feature type="compositionally biased region" description="Gly residues" evidence="1">
    <location>
        <begin position="27"/>
        <end position="37"/>
    </location>
</feature>
<dbReference type="EMBL" id="LR798285">
    <property type="protein sequence ID" value="CAB5220275.1"/>
    <property type="molecule type" value="Genomic_DNA"/>
</dbReference>
<accession>A0A6J7WTX9</accession>
<name>A0A6J7WTX9_9CAUD</name>
<gene>
    <name evidence="2" type="ORF">UFOVP233_35</name>
</gene>
<organism evidence="2">
    <name type="scientific">uncultured Caudovirales phage</name>
    <dbReference type="NCBI Taxonomy" id="2100421"/>
    <lineage>
        <taxon>Viruses</taxon>
        <taxon>Duplodnaviria</taxon>
        <taxon>Heunggongvirae</taxon>
        <taxon>Uroviricota</taxon>
        <taxon>Caudoviricetes</taxon>
        <taxon>Peduoviridae</taxon>
        <taxon>Maltschvirus</taxon>
        <taxon>Maltschvirus maltsch</taxon>
    </lineage>
</organism>
<feature type="region of interest" description="Disordered" evidence="1">
    <location>
        <begin position="1"/>
        <end position="48"/>
    </location>
</feature>
<proteinExistence type="predicted"/>